<accession>A0A4P7AIB8</accession>
<evidence type="ECO:0000313" key="4">
    <source>
        <dbReference type="Proteomes" id="UP000294309"/>
    </source>
</evidence>
<feature type="transmembrane region" description="Helical" evidence="2">
    <location>
        <begin position="92"/>
        <end position="118"/>
    </location>
</feature>
<dbReference type="AlphaFoldDB" id="A0A4P7AIB8"/>
<dbReference type="OrthoDB" id="389702at2"/>
<proteinExistence type="predicted"/>
<organism evidence="3 4">
    <name type="scientific">Spiroplasma gladiatoris</name>
    <dbReference type="NCBI Taxonomy" id="2143"/>
    <lineage>
        <taxon>Bacteria</taxon>
        <taxon>Bacillati</taxon>
        <taxon>Mycoplasmatota</taxon>
        <taxon>Mollicutes</taxon>
        <taxon>Entomoplasmatales</taxon>
        <taxon>Spiroplasmataceae</taxon>
        <taxon>Spiroplasma</taxon>
    </lineage>
</organism>
<dbReference type="KEGG" id="sgq:SGLAD_v1c02790"/>
<keyword evidence="2" id="KW-1133">Transmembrane helix</keyword>
<gene>
    <name evidence="3" type="ORF">SGLAD_v1c02790</name>
</gene>
<keyword evidence="2" id="KW-0812">Transmembrane</keyword>
<feature type="transmembrane region" description="Helical" evidence="2">
    <location>
        <begin position="20"/>
        <end position="42"/>
    </location>
</feature>
<feature type="compositionally biased region" description="Polar residues" evidence="1">
    <location>
        <begin position="233"/>
        <end position="244"/>
    </location>
</feature>
<evidence type="ECO:0000256" key="1">
    <source>
        <dbReference type="SAM" id="MobiDB-lite"/>
    </source>
</evidence>
<dbReference type="RefSeq" id="WP_134297270.1">
    <property type="nucleotide sequence ID" value="NZ_CP038013.1"/>
</dbReference>
<name>A0A4P7AIB8_9MOLU</name>
<feature type="transmembrane region" description="Helical" evidence="2">
    <location>
        <begin position="58"/>
        <end position="80"/>
    </location>
</feature>
<dbReference type="EMBL" id="CP038013">
    <property type="protein sequence ID" value="QBQ07478.1"/>
    <property type="molecule type" value="Genomic_DNA"/>
</dbReference>
<feature type="region of interest" description="Disordered" evidence="1">
    <location>
        <begin position="233"/>
        <end position="267"/>
    </location>
</feature>
<keyword evidence="4" id="KW-1185">Reference proteome</keyword>
<protein>
    <submittedName>
        <fullName evidence="3">Uncharacterized protein</fullName>
    </submittedName>
</protein>
<evidence type="ECO:0000313" key="3">
    <source>
        <dbReference type="EMBL" id="QBQ07478.1"/>
    </source>
</evidence>
<keyword evidence="2" id="KW-0472">Membrane</keyword>
<sequence>MLLADSRWVGIGELDKKNILLILIVQLAVVIIPTIYTLFILFKFKKIEDKRKKVSKSWISIILSLQGVTLIPTIAGWLMYFGKSMLADNYDLALTLAWVFIGLCFALIITWFTLLFFLPQRVWVFFTEDKLYIFDKGIKKQKIINIVNDMSKGNIYINYTEGKTSLKKIAIPALSSTGTFIFANAPIEGIEVVEGSQADFFKAKSIELKMGGSLDEVQEPIQADSNTIVEENSNTIVEDNNLEQVDNGATDLKDNEKSIFKDDEFED</sequence>
<reference evidence="3 4" key="1">
    <citation type="submission" date="2019-03" db="EMBL/GenBank/DDBJ databases">
        <title>Complete genome sequence of Spiroplasma gladiatoris TG-1 (DSM 22552).</title>
        <authorList>
            <person name="Lin Y.-C."/>
            <person name="Chou L."/>
            <person name="Kuo C.-H."/>
        </authorList>
    </citation>
    <scope>NUCLEOTIDE SEQUENCE [LARGE SCALE GENOMIC DNA]</scope>
    <source>
        <strain evidence="3 4">TG-1</strain>
    </source>
</reference>
<feature type="compositionally biased region" description="Basic and acidic residues" evidence="1">
    <location>
        <begin position="251"/>
        <end position="267"/>
    </location>
</feature>
<evidence type="ECO:0000256" key="2">
    <source>
        <dbReference type="SAM" id="Phobius"/>
    </source>
</evidence>
<dbReference type="Proteomes" id="UP000294309">
    <property type="component" value="Chromosome"/>
</dbReference>